<proteinExistence type="predicted"/>
<dbReference type="OrthoDB" id="1743486at2759"/>
<evidence type="ECO:0000313" key="1">
    <source>
        <dbReference type="EMBL" id="KAG5590789.1"/>
    </source>
</evidence>
<dbReference type="Proteomes" id="UP000824120">
    <property type="component" value="Chromosome 8"/>
</dbReference>
<dbReference type="AlphaFoldDB" id="A0A9J5XSK7"/>
<accession>A0A9J5XSK7</accession>
<gene>
    <name evidence="1" type="ORF">H5410_041303</name>
</gene>
<name>A0A9J5XSK7_SOLCO</name>
<protein>
    <submittedName>
        <fullName evidence="1">Uncharacterized protein</fullName>
    </submittedName>
</protein>
<sequence>MKLSMDAPWIHIKGRERGRSAPGRGPSYGAMASSSQGLSYRSLSSSLVIQLKNRVLINKKTSSQEESSSSLRQMRKDKPWKIFQMYLINGLHYPGESYKTQSYYEEILISSGGAKFKHFAGIGHNLHDKSYNFSKIIIKQIIFVEDWGISTTKERQINLNNTRMSFTYWDYILAFVKVLYYNNEKHKHTWLGVCKDFCRANS</sequence>
<reference evidence="1 2" key="1">
    <citation type="submission" date="2020-09" db="EMBL/GenBank/DDBJ databases">
        <title>De no assembly of potato wild relative species, Solanum commersonii.</title>
        <authorList>
            <person name="Cho K."/>
        </authorList>
    </citation>
    <scope>NUCLEOTIDE SEQUENCE [LARGE SCALE GENOMIC DNA]</scope>
    <source>
        <strain evidence="1">LZ3.2</strain>
        <tissue evidence="1">Leaf</tissue>
    </source>
</reference>
<organism evidence="1 2">
    <name type="scientific">Solanum commersonii</name>
    <name type="common">Commerson's wild potato</name>
    <name type="synonym">Commerson's nightshade</name>
    <dbReference type="NCBI Taxonomy" id="4109"/>
    <lineage>
        <taxon>Eukaryota</taxon>
        <taxon>Viridiplantae</taxon>
        <taxon>Streptophyta</taxon>
        <taxon>Embryophyta</taxon>
        <taxon>Tracheophyta</taxon>
        <taxon>Spermatophyta</taxon>
        <taxon>Magnoliopsida</taxon>
        <taxon>eudicotyledons</taxon>
        <taxon>Gunneridae</taxon>
        <taxon>Pentapetalae</taxon>
        <taxon>asterids</taxon>
        <taxon>lamiids</taxon>
        <taxon>Solanales</taxon>
        <taxon>Solanaceae</taxon>
        <taxon>Solanoideae</taxon>
        <taxon>Solaneae</taxon>
        <taxon>Solanum</taxon>
    </lineage>
</organism>
<dbReference type="EMBL" id="JACXVP010000008">
    <property type="protein sequence ID" value="KAG5590789.1"/>
    <property type="molecule type" value="Genomic_DNA"/>
</dbReference>
<keyword evidence="2" id="KW-1185">Reference proteome</keyword>
<comment type="caution">
    <text evidence="1">The sequence shown here is derived from an EMBL/GenBank/DDBJ whole genome shotgun (WGS) entry which is preliminary data.</text>
</comment>
<evidence type="ECO:0000313" key="2">
    <source>
        <dbReference type="Proteomes" id="UP000824120"/>
    </source>
</evidence>